<evidence type="ECO:0000256" key="6">
    <source>
        <dbReference type="ARBA" id="ARBA00013053"/>
    </source>
</evidence>
<dbReference type="PROSITE" id="PS00770">
    <property type="entry name" value="AA_TRANSFER_CLASS_4"/>
    <property type="match status" value="1"/>
</dbReference>
<evidence type="ECO:0000256" key="4">
    <source>
        <dbReference type="ARBA" id="ARBA00005072"/>
    </source>
</evidence>
<evidence type="ECO:0000256" key="5">
    <source>
        <dbReference type="ARBA" id="ARBA00009320"/>
    </source>
</evidence>
<comment type="pathway">
    <text evidence="4">Amino-acid biosynthesis; L-leucine biosynthesis; L-leucine from 3-methyl-2-oxobutanoate: step 4/4.</text>
</comment>
<dbReference type="GO" id="GO:0008483">
    <property type="term" value="F:transaminase activity"/>
    <property type="evidence" value="ECO:0007669"/>
    <property type="project" value="UniProtKB-KW"/>
</dbReference>
<evidence type="ECO:0000256" key="9">
    <source>
        <dbReference type="ARBA" id="ARBA00048798"/>
    </source>
</evidence>
<evidence type="ECO:0000256" key="11">
    <source>
        <dbReference type="RuleBase" id="RU004106"/>
    </source>
</evidence>
<comment type="similarity">
    <text evidence="5 11">Belongs to the class-IV pyridoxal-phosphate-dependent aminotransferase family.</text>
</comment>
<dbReference type="Gene3D" id="3.20.10.10">
    <property type="entry name" value="D-amino Acid Aminotransferase, subunit A, domain 2"/>
    <property type="match status" value="1"/>
</dbReference>
<dbReference type="Pfam" id="PF01063">
    <property type="entry name" value="Aminotran_4"/>
    <property type="match status" value="1"/>
</dbReference>
<evidence type="ECO:0000256" key="12">
    <source>
        <dbReference type="RuleBase" id="RU004516"/>
    </source>
</evidence>
<dbReference type="InterPro" id="IPR050571">
    <property type="entry name" value="Class-IV_PLP-Dep_Aminotrnsfr"/>
</dbReference>
<reference evidence="13" key="1">
    <citation type="submission" date="2023-09" db="EMBL/GenBank/DDBJ databases">
        <title>Flavobacterium sp. 20NA77.7 isolated from freshwater.</title>
        <authorList>
            <person name="Le V."/>
            <person name="Ko S.-R."/>
            <person name="Ahn C.-Y."/>
            <person name="Oh H.-M."/>
        </authorList>
    </citation>
    <scope>NUCLEOTIDE SEQUENCE</scope>
    <source>
        <strain evidence="13">20NA77.7</strain>
    </source>
</reference>
<organism evidence="13 14">
    <name type="scientific">Flavobacterium nakdongensis</name>
    <dbReference type="NCBI Taxonomy" id="3073563"/>
    <lineage>
        <taxon>Bacteria</taxon>
        <taxon>Pseudomonadati</taxon>
        <taxon>Bacteroidota</taxon>
        <taxon>Flavobacteriia</taxon>
        <taxon>Flavobacteriales</taxon>
        <taxon>Flavobacteriaceae</taxon>
        <taxon>Flavobacterium</taxon>
    </lineage>
</organism>
<protein>
    <recommendedName>
        <fullName evidence="6">branched-chain-amino-acid transaminase</fullName>
        <ecNumber evidence="6">2.6.1.42</ecNumber>
    </recommendedName>
</protein>
<evidence type="ECO:0000256" key="3">
    <source>
        <dbReference type="ARBA" id="ARBA00004931"/>
    </source>
</evidence>
<dbReference type="InterPro" id="IPR043132">
    <property type="entry name" value="BCAT-like_C"/>
</dbReference>
<dbReference type="Gene3D" id="3.30.470.10">
    <property type="match status" value="1"/>
</dbReference>
<evidence type="ECO:0000256" key="2">
    <source>
        <dbReference type="ARBA" id="ARBA00004824"/>
    </source>
</evidence>
<proteinExistence type="inferred from homology"/>
<dbReference type="EMBL" id="CP133721">
    <property type="protein sequence ID" value="WMW78847.1"/>
    <property type="molecule type" value="Genomic_DNA"/>
</dbReference>
<keyword evidence="13" id="KW-0808">Transferase</keyword>
<dbReference type="InterPro" id="IPR001544">
    <property type="entry name" value="Aminotrans_IV"/>
</dbReference>
<comment type="pathway">
    <text evidence="2">Amino-acid biosynthesis; L-isoleucine biosynthesis; L-isoleucine from 2-oxobutanoate: step 4/4.</text>
</comment>
<comment type="catalytic activity">
    <reaction evidence="10">
        <text>L-leucine + 2-oxoglutarate = 4-methyl-2-oxopentanoate + L-glutamate</text>
        <dbReference type="Rhea" id="RHEA:18321"/>
        <dbReference type="ChEBI" id="CHEBI:16810"/>
        <dbReference type="ChEBI" id="CHEBI:17865"/>
        <dbReference type="ChEBI" id="CHEBI:29985"/>
        <dbReference type="ChEBI" id="CHEBI:57427"/>
        <dbReference type="EC" id="2.6.1.42"/>
    </reaction>
</comment>
<evidence type="ECO:0000256" key="8">
    <source>
        <dbReference type="ARBA" id="ARBA00048212"/>
    </source>
</evidence>
<keyword evidence="14" id="KW-1185">Reference proteome</keyword>
<dbReference type="PANTHER" id="PTHR42743">
    <property type="entry name" value="AMINO-ACID AMINOTRANSFERASE"/>
    <property type="match status" value="1"/>
</dbReference>
<evidence type="ECO:0000256" key="7">
    <source>
        <dbReference type="ARBA" id="ARBA00022898"/>
    </source>
</evidence>
<dbReference type="SUPFAM" id="SSF56752">
    <property type="entry name" value="D-aminoacid aminotransferase-like PLP-dependent enzymes"/>
    <property type="match status" value="1"/>
</dbReference>
<dbReference type="Proteomes" id="UP001180481">
    <property type="component" value="Chromosome"/>
</dbReference>
<dbReference type="InterPro" id="IPR043131">
    <property type="entry name" value="BCAT-like_N"/>
</dbReference>
<dbReference type="CDD" id="cd00449">
    <property type="entry name" value="PLPDE_IV"/>
    <property type="match status" value="1"/>
</dbReference>
<dbReference type="InterPro" id="IPR018300">
    <property type="entry name" value="Aminotrans_IV_CS"/>
</dbReference>
<evidence type="ECO:0000256" key="10">
    <source>
        <dbReference type="ARBA" id="ARBA00049229"/>
    </source>
</evidence>
<sequence length="276" mass="31770">MVNYNGSIKQSSEVVVETNRGFLYGDAVFETLRVTQSILFLEEHYLRLMAAMRICRMDIPMNFTMEYFEEQIMLLVQHLEKSPAYRIRCTVFRDANGFYTPDTNAASFIISALPLTDEKYQINAKPYEVELYKDFHVTKHLLATLKTTNKMVHTLAGIFAKENYYQNCLLINEDKNIVEAIQGNVFMKIGSKVCTPPISDGCINGVLRKQVIKLLKADTTIEFEERSISPFELQKADELFLSNVIMGIQPITKYRKKEYENTFAVALTHQLNESIN</sequence>
<comment type="pathway">
    <text evidence="3">Amino-acid biosynthesis; L-valine biosynthesis; L-valine from pyruvate: step 4/4.</text>
</comment>
<dbReference type="EC" id="2.6.1.42" evidence="6"/>
<evidence type="ECO:0000313" key="14">
    <source>
        <dbReference type="Proteomes" id="UP001180481"/>
    </source>
</evidence>
<dbReference type="PANTHER" id="PTHR42743:SF11">
    <property type="entry name" value="AMINODEOXYCHORISMATE LYASE"/>
    <property type="match status" value="1"/>
</dbReference>
<comment type="cofactor">
    <cofactor evidence="1 12">
        <name>pyridoxal 5'-phosphate</name>
        <dbReference type="ChEBI" id="CHEBI:597326"/>
    </cofactor>
</comment>
<evidence type="ECO:0000256" key="1">
    <source>
        <dbReference type="ARBA" id="ARBA00001933"/>
    </source>
</evidence>
<dbReference type="RefSeq" id="WP_309533137.1">
    <property type="nucleotide sequence ID" value="NZ_CP133721.1"/>
</dbReference>
<evidence type="ECO:0000313" key="13">
    <source>
        <dbReference type="EMBL" id="WMW78847.1"/>
    </source>
</evidence>
<name>A0ABY9RC64_9FLAO</name>
<keyword evidence="13" id="KW-0032">Aminotransferase</keyword>
<gene>
    <name evidence="13" type="ORF">RF683_05220</name>
</gene>
<keyword evidence="7 12" id="KW-0663">Pyridoxal phosphate</keyword>
<accession>A0ABY9RC64</accession>
<comment type="catalytic activity">
    <reaction evidence="8">
        <text>L-valine + 2-oxoglutarate = 3-methyl-2-oxobutanoate + L-glutamate</text>
        <dbReference type="Rhea" id="RHEA:24813"/>
        <dbReference type="ChEBI" id="CHEBI:11851"/>
        <dbReference type="ChEBI" id="CHEBI:16810"/>
        <dbReference type="ChEBI" id="CHEBI:29985"/>
        <dbReference type="ChEBI" id="CHEBI:57762"/>
        <dbReference type="EC" id="2.6.1.42"/>
    </reaction>
</comment>
<dbReference type="InterPro" id="IPR036038">
    <property type="entry name" value="Aminotransferase-like"/>
</dbReference>
<comment type="catalytic activity">
    <reaction evidence="9">
        <text>L-isoleucine + 2-oxoglutarate = (S)-3-methyl-2-oxopentanoate + L-glutamate</text>
        <dbReference type="Rhea" id="RHEA:24801"/>
        <dbReference type="ChEBI" id="CHEBI:16810"/>
        <dbReference type="ChEBI" id="CHEBI:29985"/>
        <dbReference type="ChEBI" id="CHEBI:35146"/>
        <dbReference type="ChEBI" id="CHEBI:58045"/>
        <dbReference type="EC" id="2.6.1.42"/>
    </reaction>
</comment>